<accession>K9ZQS6</accession>
<dbReference type="Proteomes" id="UP000010474">
    <property type="component" value="Chromosome"/>
</dbReference>
<dbReference type="HOGENOM" id="CLU_749331_0_0_3"/>
<protein>
    <submittedName>
        <fullName evidence="1">Uncharacterized protein</fullName>
    </submittedName>
</protein>
<dbReference type="PATRIC" id="fig|272123.3.peg.6056"/>
<dbReference type="Gene3D" id="1.25.40.10">
    <property type="entry name" value="Tetratricopeptide repeat domain"/>
    <property type="match status" value="1"/>
</dbReference>
<organism evidence="1 2">
    <name type="scientific">Anabaena cylindrica (strain ATCC 27899 / PCC 7122)</name>
    <dbReference type="NCBI Taxonomy" id="272123"/>
    <lineage>
        <taxon>Bacteria</taxon>
        <taxon>Bacillati</taxon>
        <taxon>Cyanobacteriota</taxon>
        <taxon>Cyanophyceae</taxon>
        <taxon>Nostocales</taxon>
        <taxon>Nostocaceae</taxon>
        <taxon>Anabaena</taxon>
    </lineage>
</organism>
<dbReference type="RefSeq" id="WP_015217519.1">
    <property type="nucleotide sequence ID" value="NC_019771.1"/>
</dbReference>
<dbReference type="InterPro" id="IPR011990">
    <property type="entry name" value="TPR-like_helical_dom_sf"/>
</dbReference>
<dbReference type="EMBL" id="CP003659">
    <property type="protein sequence ID" value="AFZ60907.1"/>
    <property type="molecule type" value="Genomic_DNA"/>
</dbReference>
<name>K9ZQS6_ANACC</name>
<dbReference type="KEGG" id="acy:Anacy_5599"/>
<dbReference type="AlphaFoldDB" id="K9ZQS6"/>
<proteinExistence type="predicted"/>
<dbReference type="STRING" id="272123.Anacy_5599"/>
<evidence type="ECO:0000313" key="2">
    <source>
        <dbReference type="Proteomes" id="UP000010474"/>
    </source>
</evidence>
<gene>
    <name evidence="1" type="ordered locus">Anacy_5599</name>
</gene>
<dbReference type="OrthoDB" id="478276at2"/>
<dbReference type="Pfam" id="PF14559">
    <property type="entry name" value="TPR_19"/>
    <property type="match status" value="1"/>
</dbReference>
<reference evidence="2" key="1">
    <citation type="journal article" date="2013" name="Proc. Natl. Acad. Sci. U.S.A.">
        <title>Improving the coverage of the cyanobacterial phylum using diversity-driven genome sequencing.</title>
        <authorList>
            <person name="Shih P.M."/>
            <person name="Wu D."/>
            <person name="Latifi A."/>
            <person name="Axen S.D."/>
            <person name="Fewer D.P."/>
            <person name="Talla E."/>
            <person name="Calteau A."/>
            <person name="Cai F."/>
            <person name="Tandeau de Marsac N."/>
            <person name="Rippka R."/>
            <person name="Herdman M."/>
            <person name="Sivonen K."/>
            <person name="Coursin T."/>
            <person name="Laurent T."/>
            <person name="Goodwin L."/>
            <person name="Nolan M."/>
            <person name="Davenport K.W."/>
            <person name="Han C.S."/>
            <person name="Rubin E.M."/>
            <person name="Eisen J.A."/>
            <person name="Woyke T."/>
            <person name="Gugger M."/>
            <person name="Kerfeld C.A."/>
        </authorList>
    </citation>
    <scope>NUCLEOTIDE SEQUENCE [LARGE SCALE GENOMIC DNA]</scope>
    <source>
        <strain evidence="2">ATCC 27899 / PCC 7122</strain>
    </source>
</reference>
<sequence>MLEEVVAAFERKDYQTAATLLKPLLKESPENPWVQLYLGRLHEVSGKRQQAEKIYRQLLRVTSHNKILAQARQGLQRLEEIKQEEKQRAISQATAEPTNTEQGILILEPISNELKTIAAPKLAQIMQIDPYTARLILPSRSWRVYRNGKVGELQFYGKQIQQAGIPCFWLTLPQIQQIQVFQVQYFSELQPKPTVICRNAENQLGSFSFHWSEVTDRVIGLLPIFEQVVDVNARRQLERKTQTQDYAQFCDLHLPNRNSILRIYDQGYEYQQGLEITPQANQNTIRINWNSLINWVEHQLPQVKIWSDFKSFGETVLDQSEMLNKIPSHIHLFRREKSNWDSAFHLYSGIVFLKKASTNSQGMEIKTKF</sequence>
<keyword evidence="2" id="KW-1185">Reference proteome</keyword>
<evidence type="ECO:0000313" key="1">
    <source>
        <dbReference type="EMBL" id="AFZ60907.1"/>
    </source>
</evidence>
<dbReference type="eggNOG" id="COG4783">
    <property type="taxonomic scope" value="Bacteria"/>
</dbReference>
<dbReference type="SUPFAM" id="SSF48452">
    <property type="entry name" value="TPR-like"/>
    <property type="match status" value="1"/>
</dbReference>